<name>A0A6N2ZVZ4_9STRE</name>
<dbReference type="EMBL" id="CACRUI010000006">
    <property type="protein sequence ID" value="VYT82287.1"/>
    <property type="molecule type" value="Genomic_DNA"/>
</dbReference>
<evidence type="ECO:0000313" key="1">
    <source>
        <dbReference type="EMBL" id="VYT82287.1"/>
    </source>
</evidence>
<sequence length="80" mass="9494">MELKRIEELGFQGNFYDEYLQSDYHNNDLTKQEECDLNYYGSTILSYVQNENSLGEVYKKLFLMGKIAGIKQERARKDQK</sequence>
<accession>A0A6N2ZVZ4</accession>
<gene>
    <name evidence="1" type="ORF">SLLFYP71_00773</name>
</gene>
<reference evidence="1" key="1">
    <citation type="submission" date="2019-11" db="EMBL/GenBank/DDBJ databases">
        <authorList>
            <person name="Feng L."/>
        </authorList>
    </citation>
    <scope>NUCLEOTIDE SEQUENCE</scope>
    <source>
        <strain evidence="1">SLutetiensisLFYP71</strain>
    </source>
</reference>
<dbReference type="RefSeq" id="WP_156672670.1">
    <property type="nucleotide sequence ID" value="NZ_CACRUI010000006.1"/>
</dbReference>
<proteinExistence type="predicted"/>
<protein>
    <submittedName>
        <fullName evidence="1">Uncharacterized protein</fullName>
    </submittedName>
</protein>
<dbReference type="AlphaFoldDB" id="A0A6N2ZVZ4"/>
<organism evidence="1">
    <name type="scientific">Streptococcus lutetiensis</name>
    <dbReference type="NCBI Taxonomy" id="150055"/>
    <lineage>
        <taxon>Bacteria</taxon>
        <taxon>Bacillati</taxon>
        <taxon>Bacillota</taxon>
        <taxon>Bacilli</taxon>
        <taxon>Lactobacillales</taxon>
        <taxon>Streptococcaceae</taxon>
        <taxon>Streptococcus</taxon>
    </lineage>
</organism>